<dbReference type="RefSeq" id="WP_271052678.1">
    <property type="nucleotide sequence ID" value="NZ_JAQIIO010000001.1"/>
</dbReference>
<organism evidence="8 9">
    <name type="scientific">Aliiroseovarius salicola</name>
    <dbReference type="NCBI Taxonomy" id="3009082"/>
    <lineage>
        <taxon>Bacteria</taxon>
        <taxon>Pseudomonadati</taxon>
        <taxon>Pseudomonadota</taxon>
        <taxon>Alphaproteobacteria</taxon>
        <taxon>Rhodobacterales</taxon>
        <taxon>Paracoccaceae</taxon>
        <taxon>Aliiroseovarius</taxon>
    </lineage>
</organism>
<comment type="catalytic activity">
    <reaction evidence="5 6">
        <text>dTDP-beta-L-rhamnose + NADP(+) = dTDP-4-dehydro-beta-L-rhamnose + NADPH + H(+)</text>
        <dbReference type="Rhea" id="RHEA:21796"/>
        <dbReference type="ChEBI" id="CHEBI:15378"/>
        <dbReference type="ChEBI" id="CHEBI:57510"/>
        <dbReference type="ChEBI" id="CHEBI:57783"/>
        <dbReference type="ChEBI" id="CHEBI:58349"/>
        <dbReference type="ChEBI" id="CHEBI:62830"/>
        <dbReference type="EC" id="1.1.1.133"/>
    </reaction>
</comment>
<name>A0ABT4VZX2_9RHOB</name>
<dbReference type="NCBIfam" id="TIGR01214">
    <property type="entry name" value="rmlD"/>
    <property type="match status" value="1"/>
</dbReference>
<dbReference type="PANTHER" id="PTHR10491">
    <property type="entry name" value="DTDP-4-DEHYDRORHAMNOSE REDUCTASE"/>
    <property type="match status" value="1"/>
</dbReference>
<dbReference type="SUPFAM" id="SSF51735">
    <property type="entry name" value="NAD(P)-binding Rossmann-fold domains"/>
    <property type="match status" value="1"/>
</dbReference>
<feature type="domain" description="RmlD-like substrate binding" evidence="7">
    <location>
        <begin position="2"/>
        <end position="279"/>
    </location>
</feature>
<comment type="cofactor">
    <cofactor evidence="6">
        <name>Mg(2+)</name>
        <dbReference type="ChEBI" id="CHEBI:18420"/>
    </cofactor>
    <text evidence="6">Binds 1 Mg(2+) ion per monomer.</text>
</comment>
<keyword evidence="6 8" id="KW-0560">Oxidoreductase</keyword>
<dbReference type="Gene3D" id="3.90.25.10">
    <property type="entry name" value="UDP-galactose 4-epimerase, domain 1"/>
    <property type="match status" value="1"/>
</dbReference>
<dbReference type="InterPro" id="IPR005913">
    <property type="entry name" value="dTDP_dehydrorham_reduct"/>
</dbReference>
<evidence type="ECO:0000259" key="7">
    <source>
        <dbReference type="Pfam" id="PF04321"/>
    </source>
</evidence>
<protein>
    <recommendedName>
        <fullName evidence="4 6">dTDP-4-dehydrorhamnose reductase</fullName>
        <ecNumber evidence="3 6">1.1.1.133</ecNumber>
    </recommendedName>
</protein>
<comment type="function">
    <text evidence="6">Catalyzes the reduction of dTDP-6-deoxy-L-lyxo-4-hexulose to yield dTDP-L-rhamnose.</text>
</comment>
<evidence type="ECO:0000256" key="5">
    <source>
        <dbReference type="ARBA" id="ARBA00048200"/>
    </source>
</evidence>
<evidence type="ECO:0000256" key="3">
    <source>
        <dbReference type="ARBA" id="ARBA00012929"/>
    </source>
</evidence>
<comment type="pathway">
    <text evidence="1 6">Carbohydrate biosynthesis; dTDP-L-rhamnose biosynthesis.</text>
</comment>
<dbReference type="CDD" id="cd05254">
    <property type="entry name" value="dTDP_HR_like_SDR_e"/>
    <property type="match status" value="1"/>
</dbReference>
<proteinExistence type="inferred from homology"/>
<evidence type="ECO:0000256" key="4">
    <source>
        <dbReference type="ARBA" id="ARBA00017099"/>
    </source>
</evidence>
<keyword evidence="6" id="KW-0521">NADP</keyword>
<sequence>MILVFGKTGQVAREIATYLPDAICLEREQADLSIPGACRAAIQSTKPSAVINAAAFTAVDRAEEEDDLAHQVNGAAPVEMAEACKDLGIPLIQISTDYVFDGRGHTPFTPNSPTQPLGVYGQSKLAAEVGIRETGATHVILRTSWVFSCHGNNFAKTMLRLSKTRDHLNVVADQIGGPTPASAIAEACVKIADQLITAPEKSGTYHFTGAPDVSWADFARAIFSSADKTVAVNDIPSSEFPTPAKRPLSSRLDCSRTQQVFGINRPDWQQALVGMIADLKGSAT</sequence>
<keyword evidence="9" id="KW-1185">Reference proteome</keyword>
<gene>
    <name evidence="8" type="primary">rfbD</name>
    <name evidence="8" type="ORF">O2N63_03165</name>
</gene>
<evidence type="ECO:0000256" key="2">
    <source>
        <dbReference type="ARBA" id="ARBA00010944"/>
    </source>
</evidence>
<evidence type="ECO:0000256" key="1">
    <source>
        <dbReference type="ARBA" id="ARBA00004781"/>
    </source>
</evidence>
<dbReference type="Proteomes" id="UP001528040">
    <property type="component" value="Unassembled WGS sequence"/>
</dbReference>
<evidence type="ECO:0000256" key="6">
    <source>
        <dbReference type="RuleBase" id="RU364082"/>
    </source>
</evidence>
<dbReference type="InterPro" id="IPR029903">
    <property type="entry name" value="RmlD-like-bd"/>
</dbReference>
<evidence type="ECO:0000313" key="8">
    <source>
        <dbReference type="EMBL" id="MDA5093078.1"/>
    </source>
</evidence>
<dbReference type="InterPro" id="IPR036291">
    <property type="entry name" value="NAD(P)-bd_dom_sf"/>
</dbReference>
<dbReference type="GO" id="GO:0008831">
    <property type="term" value="F:dTDP-4-dehydrorhamnose reductase activity"/>
    <property type="evidence" value="ECO:0007669"/>
    <property type="project" value="UniProtKB-EC"/>
</dbReference>
<dbReference type="EC" id="1.1.1.133" evidence="3 6"/>
<dbReference type="EMBL" id="JAQIIO010000001">
    <property type="protein sequence ID" value="MDA5093078.1"/>
    <property type="molecule type" value="Genomic_DNA"/>
</dbReference>
<comment type="similarity">
    <text evidence="2 6">Belongs to the dTDP-4-dehydrorhamnose reductase family.</text>
</comment>
<dbReference type="Gene3D" id="3.40.50.720">
    <property type="entry name" value="NAD(P)-binding Rossmann-like Domain"/>
    <property type="match status" value="1"/>
</dbReference>
<evidence type="ECO:0000313" key="9">
    <source>
        <dbReference type="Proteomes" id="UP001528040"/>
    </source>
</evidence>
<dbReference type="Pfam" id="PF04321">
    <property type="entry name" value="RmlD_sub_bind"/>
    <property type="match status" value="1"/>
</dbReference>
<comment type="caution">
    <text evidence="8">The sequence shown here is derived from an EMBL/GenBank/DDBJ whole genome shotgun (WGS) entry which is preliminary data.</text>
</comment>
<reference evidence="8 9" key="1">
    <citation type="submission" date="2023-01" db="EMBL/GenBank/DDBJ databases">
        <authorList>
            <person name="Yoon J.-W."/>
        </authorList>
    </citation>
    <scope>NUCLEOTIDE SEQUENCE [LARGE SCALE GENOMIC DNA]</scope>
    <source>
        <strain evidence="8 9">KMU-50</strain>
    </source>
</reference>
<accession>A0ABT4VZX2</accession>
<dbReference type="PANTHER" id="PTHR10491:SF4">
    <property type="entry name" value="METHIONINE ADENOSYLTRANSFERASE 2 SUBUNIT BETA"/>
    <property type="match status" value="1"/>
</dbReference>